<dbReference type="RefSeq" id="WP_211947263.1">
    <property type="nucleotide sequence ID" value="NZ_CAJPUY010000007.1"/>
</dbReference>
<dbReference type="EMBL" id="CAJPUY010000007">
    <property type="protein sequence ID" value="CAG2140319.1"/>
    <property type="molecule type" value="Genomic_DNA"/>
</dbReference>
<accession>A0A916IUB2</accession>
<gene>
    <name evidence="1" type="ORF">LMG31506_02292</name>
</gene>
<evidence type="ECO:0000313" key="1">
    <source>
        <dbReference type="EMBL" id="CAG2140319.1"/>
    </source>
</evidence>
<dbReference type="Proteomes" id="UP000672934">
    <property type="component" value="Unassembled WGS sequence"/>
</dbReference>
<dbReference type="AlphaFoldDB" id="A0A916IUB2"/>
<sequence length="148" mass="16331">MITDDIHLTDISITSSRFVPTEEFRREKEKAKIHKVFELGSCNVNFGRRTPAYGGATAMFVDGFAGTNAIFTATADEIFTDIHVNNFRVLSEPELRQELDAAEIDHAIRLSSFNVHIGRRAAAYGGAPALFIESREGLHGILAHGLNE</sequence>
<comment type="caution">
    <text evidence="1">The sequence shown here is derived from an EMBL/GenBank/DDBJ whole genome shotgun (WGS) entry which is preliminary data.</text>
</comment>
<organism evidence="1 2">
    <name type="scientific">Cupriavidus yeoncheonensis</name>
    <dbReference type="NCBI Taxonomy" id="1462994"/>
    <lineage>
        <taxon>Bacteria</taxon>
        <taxon>Pseudomonadati</taxon>
        <taxon>Pseudomonadota</taxon>
        <taxon>Betaproteobacteria</taxon>
        <taxon>Burkholderiales</taxon>
        <taxon>Burkholderiaceae</taxon>
        <taxon>Cupriavidus</taxon>
    </lineage>
</organism>
<keyword evidence="2" id="KW-1185">Reference proteome</keyword>
<evidence type="ECO:0000313" key="2">
    <source>
        <dbReference type="Proteomes" id="UP000672934"/>
    </source>
</evidence>
<name>A0A916IUB2_9BURK</name>
<reference evidence="1" key="1">
    <citation type="submission" date="2021-03" db="EMBL/GenBank/DDBJ databases">
        <authorList>
            <person name="Peeters C."/>
        </authorList>
    </citation>
    <scope>NUCLEOTIDE SEQUENCE</scope>
    <source>
        <strain evidence="1">LMG 31506</strain>
    </source>
</reference>
<protein>
    <submittedName>
        <fullName evidence="1">Uncharacterized protein</fullName>
    </submittedName>
</protein>
<proteinExistence type="predicted"/>